<proteinExistence type="predicted"/>
<dbReference type="Proteomes" id="UP000658131">
    <property type="component" value="Unassembled WGS sequence"/>
</dbReference>
<dbReference type="RefSeq" id="WP_262401204.1">
    <property type="nucleotide sequence ID" value="NZ_JACRTB010000065.1"/>
</dbReference>
<organism evidence="3 4">
    <name type="scientific">Yanshouia hominis</name>
    <dbReference type="NCBI Taxonomy" id="2763673"/>
    <lineage>
        <taxon>Bacteria</taxon>
        <taxon>Bacillati</taxon>
        <taxon>Bacillota</taxon>
        <taxon>Clostridia</taxon>
        <taxon>Eubacteriales</taxon>
        <taxon>Oscillospiraceae</taxon>
        <taxon>Yanshouia</taxon>
    </lineage>
</organism>
<protein>
    <recommendedName>
        <fullName evidence="2">Glycine-rich domain-containing protein</fullName>
    </recommendedName>
</protein>
<evidence type="ECO:0000313" key="3">
    <source>
        <dbReference type="EMBL" id="MBC8577875.1"/>
    </source>
</evidence>
<evidence type="ECO:0000313" key="4">
    <source>
        <dbReference type="Proteomes" id="UP000658131"/>
    </source>
</evidence>
<dbReference type="InterPro" id="IPR049304">
    <property type="entry name" value="Gly_rich_dom"/>
</dbReference>
<dbReference type="Pfam" id="PF21722">
    <property type="entry name" value="Gly_rich_2"/>
    <property type="match status" value="1"/>
</dbReference>
<feature type="compositionally biased region" description="Polar residues" evidence="1">
    <location>
        <begin position="133"/>
        <end position="143"/>
    </location>
</feature>
<evidence type="ECO:0000256" key="1">
    <source>
        <dbReference type="SAM" id="MobiDB-lite"/>
    </source>
</evidence>
<feature type="region of interest" description="Disordered" evidence="1">
    <location>
        <begin position="125"/>
        <end position="162"/>
    </location>
</feature>
<dbReference type="EMBL" id="JACRTB010000065">
    <property type="protein sequence ID" value="MBC8577875.1"/>
    <property type="molecule type" value="Genomic_DNA"/>
</dbReference>
<feature type="domain" description="Glycine-rich" evidence="2">
    <location>
        <begin position="41"/>
        <end position="157"/>
    </location>
</feature>
<reference evidence="3 4" key="1">
    <citation type="submission" date="2020-08" db="EMBL/GenBank/DDBJ databases">
        <title>Genome public.</title>
        <authorList>
            <person name="Liu C."/>
            <person name="Sun Q."/>
        </authorList>
    </citation>
    <scope>NUCLEOTIDE SEQUENCE [LARGE SCALE GENOMIC DNA]</scope>
    <source>
        <strain evidence="3 4">BX1</strain>
    </source>
</reference>
<comment type="caution">
    <text evidence="3">The sequence shown here is derived from an EMBL/GenBank/DDBJ whole genome shotgun (WGS) entry which is preliminary data.</text>
</comment>
<keyword evidence="4" id="KW-1185">Reference proteome</keyword>
<name>A0ABR7NND7_9FIRM</name>
<gene>
    <name evidence="3" type="ORF">H8717_15965</name>
</gene>
<sequence>MRMSRRMGLNSIVRFKIPTFSGTYVLSGDEKKGQMVIKTSGTLTFLTNAKIDVFVVGGGTGGNYHGGGGGSGFTATRLSLDVPKGAYAVTVGAGGGKGDGNASMTNGLPGGQSKVVIGSTNVSAGSGKGGGYTSASDTTPNYLSGSYGGSGGGGTGGRFSDD</sequence>
<evidence type="ECO:0000259" key="2">
    <source>
        <dbReference type="Pfam" id="PF21722"/>
    </source>
</evidence>
<feature type="compositionally biased region" description="Gly residues" evidence="1">
    <location>
        <begin position="146"/>
        <end position="162"/>
    </location>
</feature>
<accession>A0ABR7NND7</accession>